<proteinExistence type="predicted"/>
<evidence type="ECO:0000313" key="3">
    <source>
        <dbReference type="EMBL" id="ELZ55015.1"/>
    </source>
</evidence>
<feature type="compositionally biased region" description="Basic and acidic residues" evidence="1">
    <location>
        <begin position="1"/>
        <end position="12"/>
    </location>
</feature>
<protein>
    <submittedName>
        <fullName evidence="3">Uncharacterized protein</fullName>
    </submittedName>
</protein>
<name>M0F532_9EURY</name>
<keyword evidence="4" id="KW-1185">Reference proteome</keyword>
<keyword evidence="2" id="KW-1133">Transmembrane helix</keyword>
<dbReference type="AlphaFoldDB" id="M0F532"/>
<dbReference type="GeneID" id="72713590"/>
<feature type="region of interest" description="Disordered" evidence="1">
    <location>
        <begin position="1"/>
        <end position="38"/>
    </location>
</feature>
<evidence type="ECO:0000256" key="2">
    <source>
        <dbReference type="SAM" id="Phobius"/>
    </source>
</evidence>
<comment type="caution">
    <text evidence="3">The sequence shown here is derived from an EMBL/GenBank/DDBJ whole genome shotgun (WGS) entry which is preliminary data.</text>
</comment>
<dbReference type="PATRIC" id="fig|1227481.4.peg.1933"/>
<reference evidence="3 4" key="1">
    <citation type="journal article" date="2014" name="PLoS Genet.">
        <title>Phylogenetically driven sequencing of extremely halophilic archaea reveals strategies for static and dynamic osmo-response.</title>
        <authorList>
            <person name="Becker E.A."/>
            <person name="Seitzer P.M."/>
            <person name="Tritt A."/>
            <person name="Larsen D."/>
            <person name="Krusor M."/>
            <person name="Yao A.I."/>
            <person name="Wu D."/>
            <person name="Madern D."/>
            <person name="Eisen J.A."/>
            <person name="Darling A.E."/>
            <person name="Facciotti M.T."/>
        </authorList>
    </citation>
    <scope>NUCLEOTIDE SEQUENCE [LARGE SCALE GENOMIC DNA]</scope>
    <source>
        <strain evidence="3 4">ATCC 700873</strain>
    </source>
</reference>
<evidence type="ECO:0000313" key="4">
    <source>
        <dbReference type="Proteomes" id="UP000011689"/>
    </source>
</evidence>
<dbReference type="OrthoDB" id="331072at2157"/>
<keyword evidence="2" id="KW-0472">Membrane</keyword>
<gene>
    <name evidence="3" type="ORF">C467_09826</name>
</gene>
<dbReference type="Proteomes" id="UP000011689">
    <property type="component" value="Unassembled WGS sequence"/>
</dbReference>
<feature type="transmembrane region" description="Helical" evidence="2">
    <location>
        <begin position="91"/>
        <end position="108"/>
    </location>
</feature>
<dbReference type="EMBL" id="AOJO01000045">
    <property type="protein sequence ID" value="ELZ55015.1"/>
    <property type="molecule type" value="Genomic_DNA"/>
</dbReference>
<dbReference type="RefSeq" id="WP_008584641.1">
    <property type="nucleotide sequence ID" value="NZ_AOJO01000045.1"/>
</dbReference>
<feature type="transmembrane region" description="Helical" evidence="2">
    <location>
        <begin position="48"/>
        <end position="71"/>
    </location>
</feature>
<keyword evidence="2" id="KW-0812">Transmembrane</keyword>
<feature type="transmembrane region" description="Helical" evidence="2">
    <location>
        <begin position="149"/>
        <end position="167"/>
    </location>
</feature>
<evidence type="ECO:0000256" key="1">
    <source>
        <dbReference type="SAM" id="MobiDB-lite"/>
    </source>
</evidence>
<accession>M0F532</accession>
<organism evidence="3 4">
    <name type="scientific">Halorubrum hochstenium ATCC 700873</name>
    <dbReference type="NCBI Taxonomy" id="1227481"/>
    <lineage>
        <taxon>Archaea</taxon>
        <taxon>Methanobacteriati</taxon>
        <taxon>Methanobacteriota</taxon>
        <taxon>Stenosarchaea group</taxon>
        <taxon>Halobacteria</taxon>
        <taxon>Halobacteriales</taxon>
        <taxon>Haloferacaceae</taxon>
        <taxon>Halorubrum</taxon>
    </lineage>
</organism>
<sequence>MSDASERTRGEVAADGSTAAGRTTDGDGSAASDGEPSRFDRTWYRSPLGIAVIAVDLLLTVALAAAASLAIDAPLAGVDGLSPGVVPPSVPLFSLLGALGFVFTTLIERFDVSVGTLVRYNFRLPAALPLGVGIYLLSDVVLGQGVDDVPLVVGVVFLSGLYVNLAYKRLGALARRLLPAGRDESEGGGTTAGGPEGDAN</sequence>
<feature type="transmembrane region" description="Helical" evidence="2">
    <location>
        <begin position="120"/>
        <end position="137"/>
    </location>
</feature>